<dbReference type="PANTHER" id="PTHR47572">
    <property type="entry name" value="LIPOPROTEIN-RELATED"/>
    <property type="match status" value="1"/>
</dbReference>
<dbReference type="EMBL" id="QNRK01000004">
    <property type="protein sequence ID" value="RBP16911.1"/>
    <property type="molecule type" value="Genomic_DNA"/>
</dbReference>
<dbReference type="SUPFAM" id="SSF63829">
    <property type="entry name" value="Calcium-dependent phosphotriesterase"/>
    <property type="match status" value="1"/>
</dbReference>
<dbReference type="InterPro" id="IPR051262">
    <property type="entry name" value="SMP-30/CGR1_Lactonase"/>
</dbReference>
<dbReference type="GO" id="GO:0016787">
    <property type="term" value="F:hydrolase activity"/>
    <property type="evidence" value="ECO:0007669"/>
    <property type="project" value="UniProtKB-KW"/>
</dbReference>
<keyword evidence="4" id="KW-1185">Reference proteome</keyword>
<dbReference type="Gene3D" id="2.120.10.30">
    <property type="entry name" value="TolB, C-terminal domain"/>
    <property type="match status" value="1"/>
</dbReference>
<organism evidence="3 4">
    <name type="scientific">Roseiarcus fermentans</name>
    <dbReference type="NCBI Taxonomy" id="1473586"/>
    <lineage>
        <taxon>Bacteria</taxon>
        <taxon>Pseudomonadati</taxon>
        <taxon>Pseudomonadota</taxon>
        <taxon>Alphaproteobacteria</taxon>
        <taxon>Hyphomicrobiales</taxon>
        <taxon>Roseiarcaceae</taxon>
        <taxon>Roseiarcus</taxon>
    </lineage>
</organism>
<dbReference type="Proteomes" id="UP000253529">
    <property type="component" value="Unassembled WGS sequence"/>
</dbReference>
<dbReference type="InterPro" id="IPR013658">
    <property type="entry name" value="SGL"/>
</dbReference>
<comment type="caution">
    <text evidence="3">The sequence shown here is derived from an EMBL/GenBank/DDBJ whole genome shotgun (WGS) entry which is preliminary data.</text>
</comment>
<dbReference type="Pfam" id="PF08450">
    <property type="entry name" value="SGL"/>
    <property type="match status" value="1"/>
</dbReference>
<accession>A0A366FQT6</accession>
<protein>
    <submittedName>
        <fullName evidence="3">Gluconolactonase</fullName>
    </submittedName>
</protein>
<feature type="domain" description="SMP-30/Gluconolactonase/LRE-like region" evidence="2">
    <location>
        <begin position="28"/>
        <end position="257"/>
    </location>
</feature>
<proteinExistence type="predicted"/>
<dbReference type="PANTHER" id="PTHR47572:SF4">
    <property type="entry name" value="LACTONASE DRP35"/>
    <property type="match status" value="1"/>
</dbReference>
<dbReference type="OrthoDB" id="9775406at2"/>
<keyword evidence="1" id="KW-0378">Hydrolase</keyword>
<evidence type="ECO:0000313" key="4">
    <source>
        <dbReference type="Proteomes" id="UP000253529"/>
    </source>
</evidence>
<dbReference type="RefSeq" id="WP_113888140.1">
    <property type="nucleotide sequence ID" value="NZ_QNRK01000004.1"/>
</dbReference>
<gene>
    <name evidence="3" type="ORF">DFR50_104191</name>
</gene>
<evidence type="ECO:0000313" key="3">
    <source>
        <dbReference type="EMBL" id="RBP16911.1"/>
    </source>
</evidence>
<evidence type="ECO:0000259" key="2">
    <source>
        <dbReference type="Pfam" id="PF08450"/>
    </source>
</evidence>
<dbReference type="AlphaFoldDB" id="A0A366FQT6"/>
<evidence type="ECO:0000256" key="1">
    <source>
        <dbReference type="ARBA" id="ARBA00022801"/>
    </source>
</evidence>
<sequence>MRPNPIDDFEVDLASLKSIGRDLHRPECILAEADGTLWSADARGGVVRIAADGTQTLIAQGDAVPTSATEQFKRIVKETLPNGMAFARNGDILIANFGTDRLEVMKRTGESEVLYDNVDGKPLGRVNFVLRDRRDRLWLTVSTRIPDLIKSMTPSVRDGYIAMADGKGLRIVADGLHFTNEIRFDAKEEWLYAVETCGMRVTRFRVAADGALTERETYGPDNHGAMIDGIAFDSFGNLWGTHIFTDRIFAITPKGDLRILLDDDRGSEAGRQLLRAYAEERLTPELMLACGGTAAPWMASVTFGGPDLRNVYIGSLRGTTIPFFRSPISGAAPVHWKTERSGGFR</sequence>
<reference evidence="3 4" key="1">
    <citation type="submission" date="2018-06" db="EMBL/GenBank/DDBJ databases">
        <title>Genomic Encyclopedia of Type Strains, Phase IV (KMG-IV): sequencing the most valuable type-strain genomes for metagenomic binning, comparative biology and taxonomic classification.</title>
        <authorList>
            <person name="Goeker M."/>
        </authorList>
    </citation>
    <scope>NUCLEOTIDE SEQUENCE [LARGE SCALE GENOMIC DNA]</scope>
    <source>
        <strain evidence="3 4">DSM 24875</strain>
    </source>
</reference>
<dbReference type="InterPro" id="IPR011042">
    <property type="entry name" value="6-blade_b-propeller_TolB-like"/>
</dbReference>
<name>A0A366FQT6_9HYPH</name>